<proteinExistence type="inferred from homology"/>
<dbReference type="Proteomes" id="UP000550729">
    <property type="component" value="Unassembled WGS sequence"/>
</dbReference>
<protein>
    <recommendedName>
        <fullName evidence="9">Ribokinase</fullName>
        <shortName evidence="9">RK</shortName>
        <ecNumber evidence="9">2.7.1.15</ecNumber>
    </recommendedName>
</protein>
<keyword evidence="6 9" id="KW-0460">Magnesium</keyword>
<evidence type="ECO:0000256" key="1">
    <source>
        <dbReference type="ARBA" id="ARBA00022679"/>
    </source>
</evidence>
<comment type="caution">
    <text evidence="9">Lacks conserved residue(s) required for the propagation of feature annotation.</text>
</comment>
<dbReference type="HAMAP" id="MF_01987">
    <property type="entry name" value="Ribokinase"/>
    <property type="match status" value="1"/>
</dbReference>
<dbReference type="SUPFAM" id="SSF53613">
    <property type="entry name" value="Ribokinase-like"/>
    <property type="match status" value="1"/>
</dbReference>
<reference evidence="11 12" key="1">
    <citation type="submission" date="2020-04" db="EMBL/GenBank/DDBJ databases">
        <title>Gordonia sp. nov. TBRC 11910.</title>
        <authorList>
            <person name="Suriyachadkun C."/>
        </authorList>
    </citation>
    <scope>NUCLEOTIDE SEQUENCE [LARGE SCALE GENOMIC DNA]</scope>
    <source>
        <strain evidence="11 12">TBRC 11910</strain>
    </source>
</reference>
<comment type="function">
    <text evidence="9">Catalyzes the phosphorylation of ribose at O-5 in a reaction requiring ATP and magnesium. The resulting D-ribose-5-phosphate can then be used either for sythesis of nucleotides, histidine, and tryptophan, or as a component of the pentose phosphate pathway.</text>
</comment>
<dbReference type="PANTHER" id="PTHR10584:SF166">
    <property type="entry name" value="RIBOKINASE"/>
    <property type="match status" value="1"/>
</dbReference>
<keyword evidence="4 9" id="KW-0418">Kinase</keyword>
<comment type="pathway">
    <text evidence="9">Carbohydrate metabolism; D-ribose degradation; D-ribose 5-phosphate from beta-D-ribopyranose: step 2/2.</text>
</comment>
<feature type="domain" description="Carbohydrate kinase PfkB" evidence="10">
    <location>
        <begin position="1"/>
        <end position="289"/>
    </location>
</feature>
<dbReference type="GO" id="GO:0005524">
    <property type="term" value="F:ATP binding"/>
    <property type="evidence" value="ECO:0007669"/>
    <property type="project" value="UniProtKB-UniRule"/>
</dbReference>
<dbReference type="EC" id="2.7.1.15" evidence="9"/>
<comment type="caution">
    <text evidence="11">The sequence shown here is derived from an EMBL/GenBank/DDBJ whole genome shotgun (WGS) entry which is preliminary data.</text>
</comment>
<feature type="binding site" evidence="9">
    <location>
        <begin position="39"/>
        <end position="43"/>
    </location>
    <ligand>
        <name>substrate</name>
    </ligand>
</feature>
<evidence type="ECO:0000256" key="3">
    <source>
        <dbReference type="ARBA" id="ARBA00022741"/>
    </source>
</evidence>
<feature type="binding site" evidence="9">
    <location>
        <position position="248"/>
    </location>
    <ligand>
        <name>substrate</name>
    </ligand>
</feature>
<keyword evidence="12" id="KW-1185">Reference proteome</keyword>
<comment type="subcellular location">
    <subcellularLocation>
        <location evidence="9">Cytoplasm</location>
    </subcellularLocation>
</comment>
<dbReference type="InterPro" id="IPR011877">
    <property type="entry name" value="Ribokinase"/>
</dbReference>
<organism evidence="11 12">
    <name type="scientific">Gordonia asplenii</name>
    <dbReference type="NCBI Taxonomy" id="2725283"/>
    <lineage>
        <taxon>Bacteria</taxon>
        <taxon>Bacillati</taxon>
        <taxon>Actinomycetota</taxon>
        <taxon>Actinomycetes</taxon>
        <taxon>Mycobacteriales</taxon>
        <taxon>Gordoniaceae</taxon>
        <taxon>Gordonia</taxon>
    </lineage>
</organism>
<accession>A0A848L823</accession>
<feature type="binding site" evidence="9">
    <location>
        <begin position="11"/>
        <end position="13"/>
    </location>
    <ligand>
        <name>substrate</name>
    </ligand>
</feature>
<feature type="binding site" evidence="9">
    <location>
        <position position="242"/>
    </location>
    <ligand>
        <name>K(+)</name>
        <dbReference type="ChEBI" id="CHEBI:29103"/>
    </ligand>
</feature>
<keyword evidence="2 9" id="KW-0479">Metal-binding</keyword>
<feature type="binding site" evidence="9">
    <location>
        <position position="287"/>
    </location>
    <ligand>
        <name>K(+)</name>
        <dbReference type="ChEBI" id="CHEBI:29103"/>
    </ligand>
</feature>
<evidence type="ECO:0000256" key="9">
    <source>
        <dbReference type="HAMAP-Rule" id="MF_01987"/>
    </source>
</evidence>
<dbReference type="GO" id="GO:0046872">
    <property type="term" value="F:metal ion binding"/>
    <property type="evidence" value="ECO:0007669"/>
    <property type="project" value="UniProtKB-KW"/>
</dbReference>
<feature type="binding site" evidence="9">
    <location>
        <begin position="216"/>
        <end position="221"/>
    </location>
    <ligand>
        <name>ATP</name>
        <dbReference type="ChEBI" id="CHEBI:30616"/>
    </ligand>
</feature>
<feature type="binding site" evidence="9">
    <location>
        <begin position="247"/>
        <end position="248"/>
    </location>
    <ligand>
        <name>ATP</name>
        <dbReference type="ChEBI" id="CHEBI:30616"/>
    </ligand>
</feature>
<comment type="similarity">
    <text evidence="9">Belongs to the carbohydrate kinase PfkB family. Ribokinase subfamily.</text>
</comment>
<feature type="binding site" evidence="9">
    <location>
        <position position="244"/>
    </location>
    <ligand>
        <name>K(+)</name>
        <dbReference type="ChEBI" id="CHEBI:29103"/>
    </ligand>
</feature>
<evidence type="ECO:0000256" key="7">
    <source>
        <dbReference type="ARBA" id="ARBA00022958"/>
    </source>
</evidence>
<evidence type="ECO:0000256" key="5">
    <source>
        <dbReference type="ARBA" id="ARBA00022840"/>
    </source>
</evidence>
<evidence type="ECO:0000256" key="2">
    <source>
        <dbReference type="ARBA" id="ARBA00022723"/>
    </source>
</evidence>
<dbReference type="InterPro" id="IPR002139">
    <property type="entry name" value="Ribo/fructo_kinase"/>
</dbReference>
<dbReference type="RefSeq" id="WP_170197629.1">
    <property type="nucleotide sequence ID" value="NZ_JABBNB010000051.1"/>
</dbReference>
<dbReference type="Pfam" id="PF00294">
    <property type="entry name" value="PfkB"/>
    <property type="match status" value="1"/>
</dbReference>
<dbReference type="InterPro" id="IPR011611">
    <property type="entry name" value="PfkB_dom"/>
</dbReference>
<keyword evidence="5 9" id="KW-0067">ATP-binding</keyword>
<keyword evidence="8 9" id="KW-0119">Carbohydrate metabolism</keyword>
<keyword evidence="7 9" id="KW-0630">Potassium</keyword>
<feature type="binding site" evidence="9">
    <location>
        <position position="281"/>
    </location>
    <ligand>
        <name>K(+)</name>
        <dbReference type="ChEBI" id="CHEBI:29103"/>
    </ligand>
</feature>
<comment type="catalytic activity">
    <reaction evidence="9">
        <text>D-ribose + ATP = D-ribose 5-phosphate + ADP + H(+)</text>
        <dbReference type="Rhea" id="RHEA:13697"/>
        <dbReference type="ChEBI" id="CHEBI:15378"/>
        <dbReference type="ChEBI" id="CHEBI:30616"/>
        <dbReference type="ChEBI" id="CHEBI:47013"/>
        <dbReference type="ChEBI" id="CHEBI:78346"/>
        <dbReference type="ChEBI" id="CHEBI:456216"/>
        <dbReference type="EC" id="2.7.1.15"/>
    </reaction>
</comment>
<keyword evidence="3 9" id="KW-0547">Nucleotide-binding</keyword>
<dbReference type="GO" id="GO:0019303">
    <property type="term" value="P:D-ribose catabolic process"/>
    <property type="evidence" value="ECO:0007669"/>
    <property type="project" value="UniProtKB-UniRule"/>
</dbReference>
<dbReference type="AlphaFoldDB" id="A0A848L823"/>
<comment type="cofactor">
    <cofactor evidence="9">
        <name>Mg(2+)</name>
        <dbReference type="ChEBI" id="CHEBI:18420"/>
    </cofactor>
    <text evidence="9">Requires a divalent cation, most likely magnesium in vivo, as an electrophilic catalyst to aid phosphoryl group transfer. It is the chelate of the metal and the nucleotide that is the actual substrate.</text>
</comment>
<feature type="binding site" evidence="9">
    <location>
        <position position="184"/>
    </location>
    <ligand>
        <name>ATP</name>
        <dbReference type="ChEBI" id="CHEBI:30616"/>
    </ligand>
</feature>
<evidence type="ECO:0000256" key="8">
    <source>
        <dbReference type="ARBA" id="ARBA00023277"/>
    </source>
</evidence>
<evidence type="ECO:0000313" key="12">
    <source>
        <dbReference type="Proteomes" id="UP000550729"/>
    </source>
</evidence>
<dbReference type="PRINTS" id="PR00990">
    <property type="entry name" value="RIBOKINASE"/>
</dbReference>
<keyword evidence="1 9" id="KW-0808">Transferase</keyword>
<evidence type="ECO:0000256" key="4">
    <source>
        <dbReference type="ARBA" id="ARBA00022777"/>
    </source>
</evidence>
<feature type="binding site" evidence="9">
    <location>
        <position position="140"/>
    </location>
    <ligand>
        <name>substrate</name>
    </ligand>
</feature>
<comment type="activity regulation">
    <text evidence="9">Activated by a monovalent cation that binds near, but not in, the active site. The most likely occupant of the site in vivo is potassium. Ion binding induces a conformational change that may alter substrate affinity.</text>
</comment>
<sequence length="304" mass="30705">MSRVVVVGSLNMDLLVHTERRPSGGETVAGSDLLLGPGGKSANQAVAAARLGAHVTMIGAVGRDVFGQRLRAFVDAEGIDTDGITTIDDVATGTAVIIVDDEGENSIVVSSGANARVTGEWVEARRSMFDAASVVVLCLEIPLDGVLAAARAGHAAGATVILNLSPYIEVPDELLMLTDVLLVNEHECRAAVGADLPWDEAAVVLVGNGVGRAIVTLGARGSVVLDATSVTEITSIQVAVADTTGCGDAYTGTIAAGLARGLGLVDAAHAASRVSAAAATRVGASASYPSSADATRLAWGDRRG</sequence>
<keyword evidence="9" id="KW-0963">Cytoplasm</keyword>
<evidence type="ECO:0000256" key="6">
    <source>
        <dbReference type="ARBA" id="ARBA00022842"/>
    </source>
</evidence>
<dbReference type="PANTHER" id="PTHR10584">
    <property type="entry name" value="SUGAR KINASE"/>
    <property type="match status" value="1"/>
</dbReference>
<feature type="binding site" evidence="9">
    <location>
        <position position="278"/>
    </location>
    <ligand>
        <name>K(+)</name>
        <dbReference type="ChEBI" id="CHEBI:29103"/>
    </ligand>
</feature>
<dbReference type="EMBL" id="JABBNB010000051">
    <property type="protein sequence ID" value="NMO05125.1"/>
    <property type="molecule type" value="Genomic_DNA"/>
</dbReference>
<evidence type="ECO:0000259" key="10">
    <source>
        <dbReference type="Pfam" id="PF00294"/>
    </source>
</evidence>
<dbReference type="InterPro" id="IPR029056">
    <property type="entry name" value="Ribokinase-like"/>
</dbReference>
<feature type="active site" description="Proton acceptor" evidence="9">
    <location>
        <position position="248"/>
    </location>
</feature>
<name>A0A848L823_9ACTN</name>
<dbReference type="GO" id="GO:0004747">
    <property type="term" value="F:ribokinase activity"/>
    <property type="evidence" value="ECO:0007669"/>
    <property type="project" value="UniProtKB-UniRule"/>
</dbReference>
<dbReference type="UniPathway" id="UPA00916">
    <property type="reaction ID" value="UER00889"/>
</dbReference>
<dbReference type="Gene3D" id="3.40.1190.20">
    <property type="match status" value="1"/>
</dbReference>
<dbReference type="CDD" id="cd01174">
    <property type="entry name" value="ribokinase"/>
    <property type="match status" value="1"/>
</dbReference>
<dbReference type="GO" id="GO:0005829">
    <property type="term" value="C:cytosol"/>
    <property type="evidence" value="ECO:0007669"/>
    <property type="project" value="TreeGrafter"/>
</dbReference>
<comment type="subunit">
    <text evidence="9">Homodimer.</text>
</comment>
<evidence type="ECO:0000313" key="11">
    <source>
        <dbReference type="EMBL" id="NMO05125.1"/>
    </source>
</evidence>
<gene>
    <name evidence="9" type="primary">rbsK</name>
    <name evidence="11" type="ORF">HH308_28300</name>
</gene>
<feature type="binding site" evidence="9">
    <location>
        <position position="283"/>
    </location>
    <ligand>
        <name>K(+)</name>
        <dbReference type="ChEBI" id="CHEBI:29103"/>
    </ligand>
</feature>